<dbReference type="STRING" id="763034.HMPREF9446_02570"/>
<evidence type="ECO:0000313" key="2">
    <source>
        <dbReference type="EMBL" id="EGF55876.1"/>
    </source>
</evidence>
<gene>
    <name evidence="2" type="ORF">HMPREF9446_02570</name>
</gene>
<dbReference type="InterPro" id="IPR003959">
    <property type="entry name" value="ATPase_AAA_core"/>
</dbReference>
<dbReference type="InterPro" id="IPR030974">
    <property type="entry name" value="Restrict_AAA"/>
</dbReference>
<dbReference type="Gene3D" id="3.40.50.300">
    <property type="entry name" value="P-loop containing nucleotide triphosphate hydrolases"/>
    <property type="match status" value="2"/>
</dbReference>
<dbReference type="EMBL" id="AFBN01000049">
    <property type="protein sequence ID" value="EGF55876.1"/>
    <property type="molecule type" value="Genomic_DNA"/>
</dbReference>
<dbReference type="GO" id="GO:0016887">
    <property type="term" value="F:ATP hydrolysis activity"/>
    <property type="evidence" value="ECO:0007669"/>
    <property type="project" value="InterPro"/>
</dbReference>
<dbReference type="RefSeq" id="WP_009125822.1">
    <property type="nucleotide sequence ID" value="NZ_GL882646.1"/>
</dbReference>
<dbReference type="SUPFAM" id="SSF52540">
    <property type="entry name" value="P-loop containing nucleoside triphosphate hydrolases"/>
    <property type="match status" value="1"/>
</dbReference>
<protein>
    <submittedName>
        <fullName evidence="2">Conserved domain protein</fullName>
    </submittedName>
</protein>
<dbReference type="HOGENOM" id="CLU_034640_0_0_10"/>
<dbReference type="Pfam" id="PF13304">
    <property type="entry name" value="AAA_21"/>
    <property type="match status" value="1"/>
</dbReference>
<organism evidence="2 3">
    <name type="scientific">Bacteroides fluxus YIT 12057</name>
    <dbReference type="NCBI Taxonomy" id="763034"/>
    <lineage>
        <taxon>Bacteria</taxon>
        <taxon>Pseudomonadati</taxon>
        <taxon>Bacteroidota</taxon>
        <taxon>Bacteroidia</taxon>
        <taxon>Bacteroidales</taxon>
        <taxon>Bacteroidaceae</taxon>
        <taxon>Bacteroides</taxon>
    </lineage>
</organism>
<name>F3PUZ6_9BACE</name>
<reference evidence="2 3" key="1">
    <citation type="submission" date="2011-02" db="EMBL/GenBank/DDBJ databases">
        <authorList>
            <person name="Weinstock G."/>
            <person name="Sodergren E."/>
            <person name="Clifton S."/>
            <person name="Fulton L."/>
            <person name="Fulton B."/>
            <person name="Courtney L."/>
            <person name="Fronick C."/>
            <person name="Harrison M."/>
            <person name="Strong C."/>
            <person name="Farmer C."/>
            <person name="Delahaunty K."/>
            <person name="Markovic C."/>
            <person name="Hall O."/>
            <person name="Minx P."/>
            <person name="Tomlinson C."/>
            <person name="Mitreva M."/>
            <person name="Hou S."/>
            <person name="Chen J."/>
            <person name="Wollam A."/>
            <person name="Pepin K.H."/>
            <person name="Johnson M."/>
            <person name="Bhonagiri V."/>
            <person name="Zhang X."/>
            <person name="Suruliraj S."/>
            <person name="Warren W."/>
            <person name="Chinwalla A."/>
            <person name="Mardis E.R."/>
            <person name="Wilson R.K."/>
        </authorList>
    </citation>
    <scope>NUCLEOTIDE SEQUENCE [LARGE SCALE GENOMIC DNA]</scope>
    <source>
        <strain evidence="2 3">YIT 12057</strain>
    </source>
</reference>
<dbReference type="Proteomes" id="UP000003416">
    <property type="component" value="Unassembled WGS sequence"/>
</dbReference>
<feature type="domain" description="ATPase AAA-type core" evidence="1">
    <location>
        <begin position="385"/>
        <end position="469"/>
    </location>
</feature>
<comment type="caution">
    <text evidence="2">The sequence shown here is derived from an EMBL/GenBank/DDBJ whole genome shotgun (WGS) entry which is preliminary data.</text>
</comment>
<dbReference type="PANTHER" id="PTHR32182:SF25">
    <property type="entry name" value="SLR1056 PROTEIN"/>
    <property type="match status" value="1"/>
</dbReference>
<accession>F3PUZ6</accession>
<dbReference type="NCBIfam" id="TIGR04435">
    <property type="entry name" value="restrict_AAA_1"/>
    <property type="match status" value="1"/>
</dbReference>
<sequence>MKLLKLTINDNSQQHFRSLYPGFTIQFHSYEDVDWDKFNPFCLVGVNGTGKSNVLEALASIFFHLECCSCKFLPDNFDFNPEEGFPDAYFLEYLIQDWNGRYNIENYVHVQITKEAGRVPSLYIKEYGNPASPFRRIDILAPTDENGKRIEAAPGKNYLPDIIAGYSSGENEILSIPFRKSRLINFDKYRNDFENGLEFQYPENSLIYIDEGMSQAVLLSCLLFENRETTLSFLTRELGIEDIVSFRMNINMQILSNHITSEKAPFVTDHISNKINILKGCATCWYQTHEHTPGNPESPPSVLVLDFLVDANTRRAFSKMFGSAFDCFRFFQVLYELNYNFIGEDIKQDIYKSKGVYTHGKMPDANPLQDVFHFLDFMIKKNIKEDSGSKELLLREFSDGEHQLLHAMGICLMLKNRNALLLLDEPETHFNPEWRSKFIQILEGCLKNGGDNNLTKDILLTSHSAYIISDCPSDKVIIFRRDKDNKVHARKAAESGYQTYGTSVNTLTSNIFQETSTIGKYSLDKINKYRKELKEGKKLKDIIEDINRELGDSIEKLLLIYEFSNQEDDAHTI</sequence>
<dbReference type="InterPro" id="IPR027417">
    <property type="entry name" value="P-loop_NTPase"/>
</dbReference>
<dbReference type="GO" id="GO:0006302">
    <property type="term" value="P:double-strand break repair"/>
    <property type="evidence" value="ECO:0007669"/>
    <property type="project" value="TreeGrafter"/>
</dbReference>
<dbReference type="AlphaFoldDB" id="F3PUZ6"/>
<dbReference type="PANTHER" id="PTHR32182">
    <property type="entry name" value="DNA REPLICATION AND REPAIR PROTEIN RECF"/>
    <property type="match status" value="1"/>
</dbReference>
<dbReference type="GO" id="GO:0005524">
    <property type="term" value="F:ATP binding"/>
    <property type="evidence" value="ECO:0007669"/>
    <property type="project" value="InterPro"/>
</dbReference>
<dbReference type="GeneID" id="86050073"/>
<dbReference type="GO" id="GO:0000731">
    <property type="term" value="P:DNA synthesis involved in DNA repair"/>
    <property type="evidence" value="ECO:0007669"/>
    <property type="project" value="TreeGrafter"/>
</dbReference>
<proteinExistence type="predicted"/>
<evidence type="ECO:0000259" key="1">
    <source>
        <dbReference type="Pfam" id="PF13304"/>
    </source>
</evidence>
<dbReference type="eggNOG" id="COG1131">
    <property type="taxonomic scope" value="Bacteria"/>
</dbReference>
<keyword evidence="3" id="KW-1185">Reference proteome</keyword>
<evidence type="ECO:0000313" key="3">
    <source>
        <dbReference type="Proteomes" id="UP000003416"/>
    </source>
</evidence>